<evidence type="ECO:0000313" key="2">
    <source>
        <dbReference type="Proteomes" id="UP001367508"/>
    </source>
</evidence>
<dbReference type="Proteomes" id="UP001367508">
    <property type="component" value="Unassembled WGS sequence"/>
</dbReference>
<keyword evidence="2" id="KW-1185">Reference proteome</keyword>
<evidence type="ECO:0000313" key="1">
    <source>
        <dbReference type="EMBL" id="KAK7306810.1"/>
    </source>
</evidence>
<protein>
    <submittedName>
        <fullName evidence="1">Uncharacterized protein</fullName>
    </submittedName>
</protein>
<sequence length="104" mass="11450">MDAIREPERNPWSKCINVFTRVSASAKVSVNVERKPEASVVIHVIDETCSAVTGPDSAKLLYLYQFDSQHLAPGLSEESCKISAPGLPFSAPPCYFSQYLLQMS</sequence>
<name>A0AAN9JWL6_CANGL</name>
<accession>A0AAN9JWL6</accession>
<gene>
    <name evidence="1" type="ORF">VNO77_44769</name>
</gene>
<proteinExistence type="predicted"/>
<reference evidence="1 2" key="1">
    <citation type="submission" date="2024-01" db="EMBL/GenBank/DDBJ databases">
        <title>The genomes of 5 underutilized Papilionoideae crops provide insights into root nodulation and disease resistanc.</title>
        <authorList>
            <person name="Jiang F."/>
        </authorList>
    </citation>
    <scope>NUCLEOTIDE SEQUENCE [LARGE SCALE GENOMIC DNA]</scope>
    <source>
        <strain evidence="1">LVBAO_FW01</strain>
        <tissue evidence="1">Leaves</tissue>
    </source>
</reference>
<comment type="caution">
    <text evidence="1">The sequence shown here is derived from an EMBL/GenBank/DDBJ whole genome shotgun (WGS) entry which is preliminary data.</text>
</comment>
<organism evidence="1 2">
    <name type="scientific">Canavalia gladiata</name>
    <name type="common">Sword bean</name>
    <name type="synonym">Dolichos gladiatus</name>
    <dbReference type="NCBI Taxonomy" id="3824"/>
    <lineage>
        <taxon>Eukaryota</taxon>
        <taxon>Viridiplantae</taxon>
        <taxon>Streptophyta</taxon>
        <taxon>Embryophyta</taxon>
        <taxon>Tracheophyta</taxon>
        <taxon>Spermatophyta</taxon>
        <taxon>Magnoliopsida</taxon>
        <taxon>eudicotyledons</taxon>
        <taxon>Gunneridae</taxon>
        <taxon>Pentapetalae</taxon>
        <taxon>rosids</taxon>
        <taxon>fabids</taxon>
        <taxon>Fabales</taxon>
        <taxon>Fabaceae</taxon>
        <taxon>Papilionoideae</taxon>
        <taxon>50 kb inversion clade</taxon>
        <taxon>NPAAA clade</taxon>
        <taxon>indigoferoid/millettioid clade</taxon>
        <taxon>Phaseoleae</taxon>
        <taxon>Canavalia</taxon>
    </lineage>
</organism>
<dbReference type="EMBL" id="JAYMYQ010000011">
    <property type="protein sequence ID" value="KAK7306810.1"/>
    <property type="molecule type" value="Genomic_DNA"/>
</dbReference>
<dbReference type="AlphaFoldDB" id="A0AAN9JWL6"/>